<keyword evidence="2" id="KW-1185">Reference proteome</keyword>
<organism evidence="1">
    <name type="scientific">Eremomyces bilateralis CBS 781.70</name>
    <dbReference type="NCBI Taxonomy" id="1392243"/>
    <lineage>
        <taxon>Eukaryota</taxon>
        <taxon>Fungi</taxon>
        <taxon>Dikarya</taxon>
        <taxon>Ascomycota</taxon>
        <taxon>Pezizomycotina</taxon>
        <taxon>Dothideomycetes</taxon>
        <taxon>Dothideomycetes incertae sedis</taxon>
        <taxon>Eremomycetales</taxon>
        <taxon>Eremomycetaceae</taxon>
        <taxon>Eremomyces</taxon>
    </lineage>
</organism>
<gene>
    <name evidence="1 3" type="ORF">P152DRAFT_60916</name>
</gene>
<name>A0A6G1G1C8_9PEZI</name>
<evidence type="ECO:0000313" key="1">
    <source>
        <dbReference type="EMBL" id="KAF1811609.1"/>
    </source>
</evidence>
<evidence type="ECO:0000313" key="3">
    <source>
        <dbReference type="RefSeq" id="XP_033533240.1"/>
    </source>
</evidence>
<dbReference type="GeneID" id="54423682"/>
<accession>A0A6G1G1C8</accession>
<protein>
    <submittedName>
        <fullName evidence="1 3">Uncharacterized protein</fullName>
    </submittedName>
</protein>
<dbReference type="EMBL" id="ML975161">
    <property type="protein sequence ID" value="KAF1811609.1"/>
    <property type="molecule type" value="Genomic_DNA"/>
</dbReference>
<reference evidence="3" key="3">
    <citation type="submission" date="2025-04" db="UniProtKB">
        <authorList>
            <consortium name="RefSeq"/>
        </authorList>
    </citation>
    <scope>IDENTIFICATION</scope>
    <source>
        <strain evidence="3">CBS 781.70</strain>
    </source>
</reference>
<dbReference type="AlphaFoldDB" id="A0A6G1G1C8"/>
<dbReference type="RefSeq" id="XP_033533240.1">
    <property type="nucleotide sequence ID" value="XM_033683112.1"/>
</dbReference>
<reference evidence="3" key="2">
    <citation type="submission" date="2020-04" db="EMBL/GenBank/DDBJ databases">
        <authorList>
            <consortium name="NCBI Genome Project"/>
        </authorList>
    </citation>
    <scope>NUCLEOTIDE SEQUENCE</scope>
    <source>
        <strain evidence="3">CBS 781.70</strain>
    </source>
</reference>
<proteinExistence type="predicted"/>
<evidence type="ECO:0000313" key="2">
    <source>
        <dbReference type="Proteomes" id="UP000504638"/>
    </source>
</evidence>
<reference evidence="1 3" key="1">
    <citation type="submission" date="2020-01" db="EMBL/GenBank/DDBJ databases">
        <authorList>
            <consortium name="DOE Joint Genome Institute"/>
            <person name="Haridas S."/>
            <person name="Albert R."/>
            <person name="Binder M."/>
            <person name="Bloem J."/>
            <person name="Labutti K."/>
            <person name="Salamov A."/>
            <person name="Andreopoulos B."/>
            <person name="Baker S.E."/>
            <person name="Barry K."/>
            <person name="Bills G."/>
            <person name="Bluhm B.H."/>
            <person name="Cannon C."/>
            <person name="Castanera R."/>
            <person name="Culley D.E."/>
            <person name="Daum C."/>
            <person name="Ezra D."/>
            <person name="Gonzalez J.B."/>
            <person name="Henrissat B."/>
            <person name="Kuo A."/>
            <person name="Liang C."/>
            <person name="Lipzen A."/>
            <person name="Lutzoni F."/>
            <person name="Magnuson J."/>
            <person name="Mondo S."/>
            <person name="Nolan M."/>
            <person name="Ohm R."/>
            <person name="Pangilinan J."/>
            <person name="Park H.-J."/>
            <person name="Ramirez L."/>
            <person name="Alfaro M."/>
            <person name="Sun H."/>
            <person name="Tritt A."/>
            <person name="Yoshinaga Y."/>
            <person name="Zwiers L.-H."/>
            <person name="Turgeon B.G."/>
            <person name="Goodwin S.B."/>
            <person name="Spatafora J.W."/>
            <person name="Crous P.W."/>
            <person name="Grigoriev I.V."/>
        </authorList>
    </citation>
    <scope>NUCLEOTIDE SEQUENCE</scope>
    <source>
        <strain evidence="1 3">CBS 781.70</strain>
    </source>
</reference>
<sequence length="166" mass="17868">MASGCSDCSTCQHRSACRGGSRSRGGWTDAPPCRLDSGDSSFPNHDSFIIYEVQGLSNSCFTLIAHNQGKHTVASPWYWMSTSSDLLDGLVSRSHVSSSFSELTGNPASTCSSIFAQQSTVSGVAQPDAMIRVLQWQLYSSSHPSPIVESTIASSTTRHRSFLLID</sequence>
<dbReference type="Proteomes" id="UP000504638">
    <property type="component" value="Unplaced"/>
</dbReference>